<dbReference type="EMBL" id="MU273471">
    <property type="protein sequence ID" value="KAI0036442.1"/>
    <property type="molecule type" value="Genomic_DNA"/>
</dbReference>
<proteinExistence type="predicted"/>
<reference evidence="1" key="2">
    <citation type="journal article" date="2022" name="New Phytol.">
        <title>Evolutionary transition to the ectomycorrhizal habit in the genomes of a hyperdiverse lineage of mushroom-forming fungi.</title>
        <authorList>
            <person name="Looney B."/>
            <person name="Miyauchi S."/>
            <person name="Morin E."/>
            <person name="Drula E."/>
            <person name="Courty P.E."/>
            <person name="Kohler A."/>
            <person name="Kuo A."/>
            <person name="LaButti K."/>
            <person name="Pangilinan J."/>
            <person name="Lipzen A."/>
            <person name="Riley R."/>
            <person name="Andreopoulos W."/>
            <person name="He G."/>
            <person name="Johnson J."/>
            <person name="Nolan M."/>
            <person name="Tritt A."/>
            <person name="Barry K.W."/>
            <person name="Grigoriev I.V."/>
            <person name="Nagy L.G."/>
            <person name="Hibbett D."/>
            <person name="Henrissat B."/>
            <person name="Matheny P.B."/>
            <person name="Labbe J."/>
            <person name="Martin F.M."/>
        </authorList>
    </citation>
    <scope>NUCLEOTIDE SEQUENCE</scope>
    <source>
        <strain evidence="1">EC-137</strain>
    </source>
</reference>
<name>A0ACB8QXY0_9AGAM</name>
<protein>
    <submittedName>
        <fullName evidence="1">Uncharacterized protein</fullName>
    </submittedName>
</protein>
<reference evidence="1" key="1">
    <citation type="submission" date="2021-02" db="EMBL/GenBank/DDBJ databases">
        <authorList>
            <consortium name="DOE Joint Genome Institute"/>
            <person name="Ahrendt S."/>
            <person name="Looney B.P."/>
            <person name="Miyauchi S."/>
            <person name="Morin E."/>
            <person name="Drula E."/>
            <person name="Courty P.E."/>
            <person name="Chicoki N."/>
            <person name="Fauchery L."/>
            <person name="Kohler A."/>
            <person name="Kuo A."/>
            <person name="Labutti K."/>
            <person name="Pangilinan J."/>
            <person name="Lipzen A."/>
            <person name="Riley R."/>
            <person name="Andreopoulos W."/>
            <person name="He G."/>
            <person name="Johnson J."/>
            <person name="Barry K.W."/>
            <person name="Grigoriev I.V."/>
            <person name="Nagy L."/>
            <person name="Hibbett D."/>
            <person name="Henrissat B."/>
            <person name="Matheny P.B."/>
            <person name="Labbe J."/>
            <person name="Martin F."/>
        </authorList>
    </citation>
    <scope>NUCLEOTIDE SEQUENCE</scope>
    <source>
        <strain evidence="1">EC-137</strain>
    </source>
</reference>
<keyword evidence="2" id="KW-1185">Reference proteome</keyword>
<gene>
    <name evidence="1" type="ORF">K488DRAFT_41101</name>
</gene>
<accession>A0ACB8QXY0</accession>
<dbReference type="Proteomes" id="UP000814128">
    <property type="component" value="Unassembled WGS sequence"/>
</dbReference>
<sequence length="98" mass="11127">MLSFAFAATVTRGIFQSPSRFFSSSTVLEFPKSYKLKSHSGTKKRWRGLPNGLFKRGKAYHHHLNVTKRPGRKNKLGLTAYSNSSQTPRLKKLLPYAN</sequence>
<organism evidence="1 2">
    <name type="scientific">Vararia minispora EC-137</name>
    <dbReference type="NCBI Taxonomy" id="1314806"/>
    <lineage>
        <taxon>Eukaryota</taxon>
        <taxon>Fungi</taxon>
        <taxon>Dikarya</taxon>
        <taxon>Basidiomycota</taxon>
        <taxon>Agaricomycotina</taxon>
        <taxon>Agaricomycetes</taxon>
        <taxon>Russulales</taxon>
        <taxon>Lachnocladiaceae</taxon>
        <taxon>Vararia</taxon>
    </lineage>
</organism>
<evidence type="ECO:0000313" key="1">
    <source>
        <dbReference type="EMBL" id="KAI0036442.1"/>
    </source>
</evidence>
<comment type="caution">
    <text evidence="1">The sequence shown here is derived from an EMBL/GenBank/DDBJ whole genome shotgun (WGS) entry which is preliminary data.</text>
</comment>
<evidence type="ECO:0000313" key="2">
    <source>
        <dbReference type="Proteomes" id="UP000814128"/>
    </source>
</evidence>